<proteinExistence type="predicted"/>
<feature type="domain" description="NIF system FeS cluster assembly NifU N-terminal" evidence="1">
    <location>
        <begin position="8"/>
        <end position="121"/>
    </location>
</feature>
<evidence type="ECO:0000313" key="3">
    <source>
        <dbReference type="Proteomes" id="UP000176863"/>
    </source>
</evidence>
<dbReference type="EMBL" id="MFKT01000020">
    <property type="protein sequence ID" value="OGG52994.1"/>
    <property type="molecule type" value="Genomic_DNA"/>
</dbReference>
<gene>
    <name evidence="2" type="ORF">A2851_02940</name>
</gene>
<dbReference type="PANTHER" id="PTHR10093">
    <property type="entry name" value="IRON-SULFUR CLUSTER ASSEMBLY ENZYME NIFU HOMOLOG"/>
    <property type="match status" value="1"/>
</dbReference>
<name>A0A1F6CV07_9BACT</name>
<comment type="caution">
    <text evidence="2">The sequence shown here is derived from an EMBL/GenBank/DDBJ whole genome shotgun (WGS) entry which is preliminary data.</text>
</comment>
<dbReference type="AlphaFoldDB" id="A0A1F6CV07"/>
<accession>A0A1F6CV07</accession>
<dbReference type="GO" id="GO:0005506">
    <property type="term" value="F:iron ion binding"/>
    <property type="evidence" value="ECO:0007669"/>
    <property type="project" value="InterPro"/>
</dbReference>
<dbReference type="Proteomes" id="UP000176863">
    <property type="component" value="Unassembled WGS sequence"/>
</dbReference>
<reference evidence="2 3" key="1">
    <citation type="journal article" date="2016" name="Nat. Commun.">
        <title>Thousands of microbial genomes shed light on interconnected biogeochemical processes in an aquifer system.</title>
        <authorList>
            <person name="Anantharaman K."/>
            <person name="Brown C.T."/>
            <person name="Hug L.A."/>
            <person name="Sharon I."/>
            <person name="Castelle C.J."/>
            <person name="Probst A.J."/>
            <person name="Thomas B.C."/>
            <person name="Singh A."/>
            <person name="Wilkins M.J."/>
            <person name="Karaoz U."/>
            <person name="Brodie E.L."/>
            <person name="Williams K.H."/>
            <person name="Hubbard S.S."/>
            <person name="Banfield J.F."/>
        </authorList>
    </citation>
    <scope>NUCLEOTIDE SEQUENCE [LARGE SCALE GENOMIC DNA]</scope>
</reference>
<sequence>MHNDVRDMYREEILEHYRHPMNFGTLKKPSHTISAANPLCGDRITLQLRVEKGIVREVAFEASGCAISIAAASLFSEWMKGKKLAQVQKVGEKKTQELIKAPISVARIQCVLLPYSALKKASNSTSSELTRPRKLG</sequence>
<dbReference type="InterPro" id="IPR002871">
    <property type="entry name" value="NIF_FeS_clus_asmbl_NifU_N"/>
</dbReference>
<dbReference type="CDD" id="cd06664">
    <property type="entry name" value="IscU_like"/>
    <property type="match status" value="1"/>
</dbReference>
<dbReference type="GO" id="GO:0016226">
    <property type="term" value="P:iron-sulfur cluster assembly"/>
    <property type="evidence" value="ECO:0007669"/>
    <property type="project" value="InterPro"/>
</dbReference>
<dbReference type="GO" id="GO:0051536">
    <property type="term" value="F:iron-sulfur cluster binding"/>
    <property type="evidence" value="ECO:0007669"/>
    <property type="project" value="InterPro"/>
</dbReference>
<dbReference type="STRING" id="1798480.A2851_02940"/>
<protein>
    <recommendedName>
        <fullName evidence="1">NIF system FeS cluster assembly NifU N-terminal domain-containing protein</fullName>
    </recommendedName>
</protein>
<dbReference type="Pfam" id="PF01592">
    <property type="entry name" value="NifU_N"/>
    <property type="match status" value="1"/>
</dbReference>
<evidence type="ECO:0000313" key="2">
    <source>
        <dbReference type="EMBL" id="OGG52994.1"/>
    </source>
</evidence>
<organism evidence="2 3">
    <name type="scientific">Candidatus Kaiserbacteria bacterium RIFCSPHIGHO2_01_FULL_53_29</name>
    <dbReference type="NCBI Taxonomy" id="1798480"/>
    <lineage>
        <taxon>Bacteria</taxon>
        <taxon>Candidatus Kaiseribacteriota</taxon>
    </lineage>
</organism>
<dbReference type="Gene3D" id="3.90.1010.10">
    <property type="match status" value="1"/>
</dbReference>
<dbReference type="SUPFAM" id="SSF82649">
    <property type="entry name" value="SufE/NifU"/>
    <property type="match status" value="1"/>
</dbReference>
<evidence type="ECO:0000259" key="1">
    <source>
        <dbReference type="Pfam" id="PF01592"/>
    </source>
</evidence>